<dbReference type="EMBL" id="JAPFFJ010000011">
    <property type="protein sequence ID" value="KAJ6417301.1"/>
    <property type="molecule type" value="Genomic_DNA"/>
</dbReference>
<comment type="caution">
    <text evidence="1">The sequence shown here is derived from an EMBL/GenBank/DDBJ whole genome shotgun (WGS) entry which is preliminary data.</text>
</comment>
<organism evidence="1 2">
    <name type="scientific">Salix udensis</name>
    <dbReference type="NCBI Taxonomy" id="889485"/>
    <lineage>
        <taxon>Eukaryota</taxon>
        <taxon>Viridiplantae</taxon>
        <taxon>Streptophyta</taxon>
        <taxon>Embryophyta</taxon>
        <taxon>Tracheophyta</taxon>
        <taxon>Spermatophyta</taxon>
        <taxon>Magnoliopsida</taxon>
        <taxon>eudicotyledons</taxon>
        <taxon>Gunneridae</taxon>
        <taxon>Pentapetalae</taxon>
        <taxon>rosids</taxon>
        <taxon>fabids</taxon>
        <taxon>Malpighiales</taxon>
        <taxon>Salicaceae</taxon>
        <taxon>Saliceae</taxon>
        <taxon>Salix</taxon>
    </lineage>
</organism>
<accession>A0AAD6K5H3</accession>
<dbReference type="AlphaFoldDB" id="A0AAD6K5H3"/>
<proteinExistence type="predicted"/>
<keyword evidence="2" id="KW-1185">Reference proteome</keyword>
<evidence type="ECO:0008006" key="3">
    <source>
        <dbReference type="Google" id="ProtNLM"/>
    </source>
</evidence>
<gene>
    <name evidence="1" type="ORF">OIU84_003085</name>
</gene>
<name>A0AAD6K5H3_9ROSI</name>
<evidence type="ECO:0000313" key="1">
    <source>
        <dbReference type="EMBL" id="KAJ6417301.1"/>
    </source>
</evidence>
<dbReference type="Proteomes" id="UP001162972">
    <property type="component" value="Chromosome 11"/>
</dbReference>
<sequence length="171" mass="19131">MSAVPSSDLDLRSPLLSSAEEPARKPEKGPVVVQKLTIDDMLQEHCGEFGTWQLRHFVLTCLAWALEAFHTMVMIFADREPEFRCLGPGCDEMAKSVCGFEPGSWVWVGGAGSSTVAQWGLVCGEKYKVGLVQAVFFGGCMIGEHEFLSLLYFFFFFFRCNISRPLIFFLP</sequence>
<protein>
    <recommendedName>
        <fullName evidence="3">Organic cation/carnitine transporter 4</fullName>
    </recommendedName>
</protein>
<evidence type="ECO:0000313" key="2">
    <source>
        <dbReference type="Proteomes" id="UP001162972"/>
    </source>
</evidence>
<reference evidence="1 2" key="1">
    <citation type="journal article" date="2023" name="Int. J. Mol. Sci.">
        <title>De Novo Assembly and Annotation of 11 Diverse Shrub Willow (Salix) Genomes Reveals Novel Gene Organization in Sex-Linked Regions.</title>
        <authorList>
            <person name="Hyden B."/>
            <person name="Feng K."/>
            <person name="Yates T.B."/>
            <person name="Jawdy S."/>
            <person name="Cereghino C."/>
            <person name="Smart L.B."/>
            <person name="Muchero W."/>
        </authorList>
    </citation>
    <scope>NUCLEOTIDE SEQUENCE [LARGE SCALE GENOMIC DNA]</scope>
    <source>
        <tissue evidence="1">Shoot tip</tissue>
    </source>
</reference>